<evidence type="ECO:0000313" key="1">
    <source>
        <dbReference type="EMBL" id="GAI51624.1"/>
    </source>
</evidence>
<sequence length="61" mass="6305">MRLKDKVAIVDGGASGIGRATSQLFAKEGAKVVVADIGIEEANKVVNEIKAQGKQAIALKV</sequence>
<accession>X1R7N3</accession>
<reference evidence="1" key="1">
    <citation type="journal article" date="2014" name="Front. Microbiol.">
        <title>High frequency of phylogenetically diverse reductive dehalogenase-homologous genes in deep subseafloor sedimentary metagenomes.</title>
        <authorList>
            <person name="Kawai M."/>
            <person name="Futagami T."/>
            <person name="Toyoda A."/>
            <person name="Takaki Y."/>
            <person name="Nishi S."/>
            <person name="Hori S."/>
            <person name="Arai W."/>
            <person name="Tsubouchi T."/>
            <person name="Morono Y."/>
            <person name="Uchiyama I."/>
            <person name="Ito T."/>
            <person name="Fujiyama A."/>
            <person name="Inagaki F."/>
            <person name="Takami H."/>
        </authorList>
    </citation>
    <scope>NUCLEOTIDE SEQUENCE</scope>
    <source>
        <strain evidence="1">Expedition CK06-06</strain>
    </source>
</reference>
<dbReference type="Gene3D" id="3.40.50.720">
    <property type="entry name" value="NAD(P)-binding Rossmann-like Domain"/>
    <property type="match status" value="1"/>
</dbReference>
<gene>
    <name evidence="1" type="ORF">S06H3_62831</name>
</gene>
<dbReference type="EMBL" id="BARV01041531">
    <property type="protein sequence ID" value="GAI51624.1"/>
    <property type="molecule type" value="Genomic_DNA"/>
</dbReference>
<evidence type="ECO:0008006" key="2">
    <source>
        <dbReference type="Google" id="ProtNLM"/>
    </source>
</evidence>
<organism evidence="1">
    <name type="scientific">marine sediment metagenome</name>
    <dbReference type="NCBI Taxonomy" id="412755"/>
    <lineage>
        <taxon>unclassified sequences</taxon>
        <taxon>metagenomes</taxon>
        <taxon>ecological metagenomes</taxon>
    </lineage>
</organism>
<dbReference type="SUPFAM" id="SSF51735">
    <property type="entry name" value="NAD(P)-binding Rossmann-fold domains"/>
    <property type="match status" value="1"/>
</dbReference>
<proteinExistence type="predicted"/>
<dbReference type="InterPro" id="IPR036291">
    <property type="entry name" value="NAD(P)-bd_dom_sf"/>
</dbReference>
<dbReference type="PANTHER" id="PTHR42820">
    <property type="entry name" value="SHORT-CHAIN DEHYDROGENASE REDUCTASE"/>
    <property type="match status" value="1"/>
</dbReference>
<comment type="caution">
    <text evidence="1">The sequence shown here is derived from an EMBL/GenBank/DDBJ whole genome shotgun (WGS) entry which is preliminary data.</text>
</comment>
<protein>
    <recommendedName>
        <fullName evidence="2">Short-chain dehydrogenase/reductase SDR</fullName>
    </recommendedName>
</protein>
<dbReference type="PANTHER" id="PTHR42820:SF1">
    <property type="entry name" value="SHORT-CHAIN DEHYDROGENASE_REDUCTASE FAMILY PROTEIN"/>
    <property type="match status" value="1"/>
</dbReference>
<dbReference type="AlphaFoldDB" id="X1R7N3"/>
<dbReference type="InterPro" id="IPR002347">
    <property type="entry name" value="SDR_fam"/>
</dbReference>
<dbReference type="Pfam" id="PF00106">
    <property type="entry name" value="adh_short"/>
    <property type="match status" value="1"/>
</dbReference>
<feature type="non-terminal residue" evidence="1">
    <location>
        <position position="61"/>
    </location>
</feature>
<name>X1R7N3_9ZZZZ</name>